<keyword evidence="7 11" id="KW-1133">Transmembrane helix</keyword>
<proteinExistence type="inferred from homology"/>
<dbReference type="Proteomes" id="UP001139365">
    <property type="component" value="Unassembled WGS sequence"/>
</dbReference>
<accession>R6URM0</accession>
<dbReference type="AlphaFoldDB" id="R6URM0"/>
<feature type="transmembrane region" description="Helical" evidence="11">
    <location>
        <begin position="20"/>
        <end position="41"/>
    </location>
</feature>
<dbReference type="EMBL" id="JALEMU010000153">
    <property type="protein sequence ID" value="MCI5756430.1"/>
    <property type="molecule type" value="Genomic_DNA"/>
</dbReference>
<dbReference type="NCBIfam" id="TIGR00220">
    <property type="entry name" value="mscL"/>
    <property type="match status" value="1"/>
</dbReference>
<comment type="caution">
    <text evidence="13">The sequence shown here is derived from an EMBL/GenBank/DDBJ whole genome shotgun (WGS) entry which is preliminary data.</text>
</comment>
<evidence type="ECO:0000256" key="5">
    <source>
        <dbReference type="ARBA" id="ARBA00022519"/>
    </source>
</evidence>
<dbReference type="PRINTS" id="PR01264">
    <property type="entry name" value="MECHCHANNEL"/>
</dbReference>
<comment type="subcellular location">
    <subcellularLocation>
        <location evidence="1 11">Cell membrane</location>
        <topology evidence="1 11">Multi-pass membrane protein</topology>
    </subcellularLocation>
</comment>
<dbReference type="Pfam" id="PF01741">
    <property type="entry name" value="MscL"/>
    <property type="match status" value="1"/>
</dbReference>
<organism evidence="13 15">
    <name type="scientific">Candidatus Colimorpha enterica</name>
    <dbReference type="NCBI Taxonomy" id="3083063"/>
    <lineage>
        <taxon>Bacteria</taxon>
        <taxon>Pseudomonadati</taxon>
        <taxon>Bacteroidota</taxon>
        <taxon>Bacteroidia</taxon>
        <taxon>Bacteroidales</taxon>
        <taxon>Candidatus Colimorpha</taxon>
    </lineage>
</organism>
<evidence type="ECO:0000256" key="6">
    <source>
        <dbReference type="ARBA" id="ARBA00022692"/>
    </source>
</evidence>
<keyword evidence="6 11" id="KW-0812">Transmembrane</keyword>
<gene>
    <name evidence="11 14" type="primary">mscL</name>
    <name evidence="13" type="ORF">BN580_01234</name>
    <name evidence="14" type="ORF">MR241_09090</name>
</gene>
<evidence type="ECO:0000256" key="1">
    <source>
        <dbReference type="ARBA" id="ARBA00004651"/>
    </source>
</evidence>
<evidence type="ECO:0000313" key="14">
    <source>
        <dbReference type="EMBL" id="MCI5756430.1"/>
    </source>
</evidence>
<dbReference type="GO" id="GO:0005886">
    <property type="term" value="C:plasma membrane"/>
    <property type="evidence" value="ECO:0007669"/>
    <property type="project" value="UniProtKB-SubCell"/>
</dbReference>
<evidence type="ECO:0000313" key="16">
    <source>
        <dbReference type="Proteomes" id="UP001139365"/>
    </source>
</evidence>
<dbReference type="InterPro" id="IPR036019">
    <property type="entry name" value="MscL_channel"/>
</dbReference>
<comment type="function">
    <text evidence="11">Channel that opens in response to stretch forces in the membrane lipid bilayer. May participate in the regulation of osmotic pressure changes within the cell.</text>
</comment>
<evidence type="ECO:0000256" key="2">
    <source>
        <dbReference type="ARBA" id="ARBA00007254"/>
    </source>
</evidence>
<dbReference type="InterPro" id="IPR037673">
    <property type="entry name" value="MSC/AndL"/>
</dbReference>
<dbReference type="PANTHER" id="PTHR30266">
    <property type="entry name" value="MECHANOSENSITIVE CHANNEL MSCL"/>
    <property type="match status" value="1"/>
</dbReference>
<evidence type="ECO:0000256" key="4">
    <source>
        <dbReference type="ARBA" id="ARBA00022475"/>
    </source>
</evidence>
<reference evidence="13" key="1">
    <citation type="submission" date="2012-11" db="EMBL/GenBank/DDBJ databases">
        <title>Dependencies among metagenomic species, viruses, plasmids and units of genetic variation.</title>
        <authorList>
            <person name="Nielsen H.B."/>
            <person name="Almeida M."/>
            <person name="Juncker A.S."/>
            <person name="Rasmussen S."/>
            <person name="Li J."/>
            <person name="Sunagawa S."/>
            <person name="Plichta D."/>
            <person name="Gautier L."/>
            <person name="Le Chatelier E."/>
            <person name="Peletier E."/>
            <person name="Bonde I."/>
            <person name="Nielsen T."/>
            <person name="Manichanh C."/>
            <person name="Arumugam M."/>
            <person name="Batto J."/>
            <person name="Santos M.B.Q.D."/>
            <person name="Blom N."/>
            <person name="Borruel N."/>
            <person name="Burgdorf K.S."/>
            <person name="Boumezbeur F."/>
            <person name="Casellas F."/>
            <person name="Dore J."/>
            <person name="Guarner F."/>
            <person name="Hansen T."/>
            <person name="Hildebrand F."/>
            <person name="Kaas R.S."/>
            <person name="Kennedy S."/>
            <person name="Kristiansen K."/>
            <person name="Kultima J.R."/>
            <person name="Leonard P."/>
            <person name="Levenez F."/>
            <person name="Lund O."/>
            <person name="Moumen B."/>
            <person name="Le Paslier D."/>
            <person name="Pons N."/>
            <person name="Pedersen O."/>
            <person name="Prifti E."/>
            <person name="Qin J."/>
            <person name="Raes J."/>
            <person name="Tap J."/>
            <person name="Tims S."/>
            <person name="Ussery D.W."/>
            <person name="Yamada T."/>
            <person name="MetaHit consortium"/>
            <person name="Renault P."/>
            <person name="Sicheritz-Ponten T."/>
            <person name="Bork P."/>
            <person name="Wang J."/>
            <person name="Brunak S."/>
            <person name="Ehrlich S.D."/>
        </authorList>
    </citation>
    <scope>NUCLEOTIDE SEQUENCE [LARGE SCALE GENOMIC DNA]</scope>
</reference>
<keyword evidence="3 11" id="KW-0813">Transport</keyword>
<dbReference type="SUPFAM" id="SSF81330">
    <property type="entry name" value="Gated mechanosensitive channel"/>
    <property type="match status" value="1"/>
</dbReference>
<evidence type="ECO:0000256" key="3">
    <source>
        <dbReference type="ARBA" id="ARBA00022448"/>
    </source>
</evidence>
<dbReference type="Proteomes" id="UP000017938">
    <property type="component" value="Unassembled WGS sequence"/>
</dbReference>
<evidence type="ECO:0000256" key="12">
    <source>
        <dbReference type="SAM" id="Coils"/>
    </source>
</evidence>
<comment type="subunit">
    <text evidence="11">Homopentamer.</text>
</comment>
<dbReference type="GO" id="GO:0008381">
    <property type="term" value="F:mechanosensitive monoatomic ion channel activity"/>
    <property type="evidence" value="ECO:0007669"/>
    <property type="project" value="UniProtKB-UniRule"/>
</dbReference>
<feature type="coiled-coil region" evidence="12">
    <location>
        <begin position="102"/>
        <end position="150"/>
    </location>
</feature>
<dbReference type="Gene3D" id="1.10.1200.120">
    <property type="entry name" value="Large-conductance mechanosensitive channel, MscL, domain 1"/>
    <property type="match status" value="1"/>
</dbReference>
<keyword evidence="9 11" id="KW-0472">Membrane</keyword>
<dbReference type="PROSITE" id="PS01327">
    <property type="entry name" value="MSCL"/>
    <property type="match status" value="1"/>
</dbReference>
<dbReference type="STRING" id="1263015.BN580_01234"/>
<feature type="transmembrane region" description="Helical" evidence="11">
    <location>
        <begin position="84"/>
        <end position="106"/>
    </location>
</feature>
<evidence type="ECO:0000256" key="7">
    <source>
        <dbReference type="ARBA" id="ARBA00022989"/>
    </source>
</evidence>
<dbReference type="HAMAP" id="MF_00115">
    <property type="entry name" value="MscL"/>
    <property type="match status" value="1"/>
</dbReference>
<keyword evidence="12" id="KW-0175">Coiled coil</keyword>
<name>R6URM0_9BACT</name>
<dbReference type="InterPro" id="IPR019823">
    <property type="entry name" value="Mechanosensitive_channel_CS"/>
</dbReference>
<evidence type="ECO:0000256" key="8">
    <source>
        <dbReference type="ARBA" id="ARBA00023065"/>
    </source>
</evidence>
<keyword evidence="4 11" id="KW-1003">Cell membrane</keyword>
<dbReference type="EMBL" id="CBFW010000159">
    <property type="protein sequence ID" value="CDC73412.1"/>
    <property type="molecule type" value="Genomic_DNA"/>
</dbReference>
<dbReference type="PANTHER" id="PTHR30266:SF2">
    <property type="entry name" value="LARGE-CONDUCTANCE MECHANOSENSITIVE CHANNEL"/>
    <property type="match status" value="1"/>
</dbReference>
<dbReference type="InterPro" id="IPR001185">
    <property type="entry name" value="MS_channel"/>
</dbReference>
<reference evidence="14 16" key="2">
    <citation type="submission" date="2022-03" db="EMBL/GenBank/DDBJ databases">
        <title>Metagenome-assembled genomes from swine fecal metagenomes.</title>
        <authorList>
            <person name="Holman D.B."/>
            <person name="Kommadath A."/>
        </authorList>
    </citation>
    <scope>NUCLEOTIDE SEQUENCE [LARGE SCALE GENOMIC DNA]</scope>
    <source>
        <strain evidence="14">SUG147</strain>
    </source>
</reference>
<keyword evidence="5" id="KW-0997">Cell inner membrane</keyword>
<keyword evidence="10 11" id="KW-0407">Ion channel</keyword>
<keyword evidence="8 11" id="KW-0406">Ion transport</keyword>
<evidence type="ECO:0000313" key="15">
    <source>
        <dbReference type="Proteomes" id="UP000017938"/>
    </source>
</evidence>
<evidence type="ECO:0000256" key="10">
    <source>
        <dbReference type="ARBA" id="ARBA00023303"/>
    </source>
</evidence>
<protein>
    <recommendedName>
        <fullName evidence="11">Large-conductance mechanosensitive channel</fullName>
    </recommendedName>
</protein>
<comment type="similarity">
    <text evidence="2 11">Belongs to the MscL family.</text>
</comment>
<evidence type="ECO:0000256" key="11">
    <source>
        <dbReference type="HAMAP-Rule" id="MF_00115"/>
    </source>
</evidence>
<sequence>MKFIEDFKKFIFKGNVIDMAVGVVIGASFGKIVTGLVNYIINPFVGIFVKSGNLDSIKTVISKAVVDEAGNVVTPENAILWGTWIQTIIDFLLTALCIFIVLRILMKAKNTLEHKKIEAEKKKAEEEEAKAKAEKEAADAAAKAAEERQTLIEDSIIRQAELLENIRVLLEKK</sequence>
<evidence type="ECO:0000313" key="13">
    <source>
        <dbReference type="EMBL" id="CDC73412.1"/>
    </source>
</evidence>
<evidence type="ECO:0000256" key="9">
    <source>
        <dbReference type="ARBA" id="ARBA00023136"/>
    </source>
</evidence>